<feature type="binding site" evidence="8">
    <location>
        <position position="61"/>
    </location>
    <ligand>
        <name>(R)-pantoate</name>
        <dbReference type="ChEBI" id="CHEBI:15980"/>
    </ligand>
</feature>
<evidence type="ECO:0000256" key="7">
    <source>
        <dbReference type="ARBA" id="ARBA00048258"/>
    </source>
</evidence>
<accession>A0A562SM59</accession>
<feature type="binding site" evidence="8">
    <location>
        <position position="61"/>
    </location>
    <ligand>
        <name>beta-alanine</name>
        <dbReference type="ChEBI" id="CHEBI:57966"/>
    </ligand>
</feature>
<dbReference type="Pfam" id="PF02569">
    <property type="entry name" value="Pantoate_ligase"/>
    <property type="match status" value="1"/>
</dbReference>
<keyword evidence="8" id="KW-0963">Cytoplasm</keyword>
<comment type="function">
    <text evidence="8">Catalyzes the condensation of pantoate with beta-alanine in an ATP-dependent reaction via a pantoyl-adenylate intermediate.</text>
</comment>
<reference evidence="9 10" key="1">
    <citation type="journal article" date="2013" name="Stand. Genomic Sci.">
        <title>Genomic Encyclopedia of Type Strains, Phase I: The one thousand microbial genomes (KMG-I) project.</title>
        <authorList>
            <person name="Kyrpides N.C."/>
            <person name="Woyke T."/>
            <person name="Eisen J.A."/>
            <person name="Garrity G."/>
            <person name="Lilburn T.G."/>
            <person name="Beck B.J."/>
            <person name="Whitman W.B."/>
            <person name="Hugenholtz P."/>
            <person name="Klenk H.P."/>
        </authorList>
    </citation>
    <scope>NUCLEOTIDE SEQUENCE [LARGE SCALE GENOMIC DNA]</scope>
    <source>
        <strain evidence="9 10">DSM 13484</strain>
    </source>
</reference>
<evidence type="ECO:0000256" key="3">
    <source>
        <dbReference type="ARBA" id="ARBA00022598"/>
    </source>
</evidence>
<sequence>MYLFKRKDDLRRFLTSAREKGATTGFVPTMGALHQGHLSLIHRARQECSLVVCSIFVNPTQFNDPADFEKYPITIEKDIQLLTATGADALLLPSVAEMYPEGPGTPGPRYDFGELETVLEGRYRPGHFQGVGRIVHKLLDIVQPQRLFMGQKDLQQCLVVKHLLKLIGSPAEMIICPTLREPDGLAMSSRNMRLGPAERNNAVALYKALCYVRDHLGGPTSLPEVVAAARLQLQSAKFDIDYLDVIAVREDGAVLFPQAPVSGLPMYAVVAASMKGSPVRLIDNLLMNG</sequence>
<dbReference type="InterPro" id="IPR003721">
    <property type="entry name" value="Pantoate_ligase"/>
</dbReference>
<dbReference type="GO" id="GO:0005737">
    <property type="term" value="C:cytoplasm"/>
    <property type="evidence" value="ECO:0007669"/>
    <property type="project" value="UniProtKB-SubCell"/>
</dbReference>
<organism evidence="9 10">
    <name type="scientific">Chitinophaga japonensis</name>
    <name type="common">Flexibacter japonensis</name>
    <dbReference type="NCBI Taxonomy" id="104662"/>
    <lineage>
        <taxon>Bacteria</taxon>
        <taxon>Pseudomonadati</taxon>
        <taxon>Bacteroidota</taxon>
        <taxon>Chitinophagia</taxon>
        <taxon>Chitinophagales</taxon>
        <taxon>Chitinophagaceae</taxon>
        <taxon>Chitinophaga</taxon>
    </lineage>
</organism>
<name>A0A562SM59_CHIJA</name>
<dbReference type="EMBL" id="VLLG01000006">
    <property type="protein sequence ID" value="TWI82427.1"/>
    <property type="molecule type" value="Genomic_DNA"/>
</dbReference>
<evidence type="ECO:0000256" key="6">
    <source>
        <dbReference type="ARBA" id="ARBA00022840"/>
    </source>
</evidence>
<comment type="similarity">
    <text evidence="2 8">Belongs to the pantothenate synthetase family.</text>
</comment>
<dbReference type="SUPFAM" id="SSF52374">
    <property type="entry name" value="Nucleotidylyl transferase"/>
    <property type="match status" value="1"/>
</dbReference>
<keyword evidence="3 8" id="KW-0436">Ligase</keyword>
<dbReference type="InterPro" id="IPR042176">
    <property type="entry name" value="Pantoate_ligase_C"/>
</dbReference>
<feature type="binding site" evidence="8">
    <location>
        <position position="179"/>
    </location>
    <ligand>
        <name>ATP</name>
        <dbReference type="ChEBI" id="CHEBI:30616"/>
    </ligand>
</feature>
<evidence type="ECO:0000256" key="1">
    <source>
        <dbReference type="ARBA" id="ARBA00004990"/>
    </source>
</evidence>
<dbReference type="OrthoDB" id="9773087at2"/>
<dbReference type="EC" id="6.3.2.1" evidence="8"/>
<keyword evidence="5 8" id="KW-0547">Nucleotide-binding</keyword>
<dbReference type="RefSeq" id="WP_145718505.1">
    <property type="nucleotide sequence ID" value="NZ_BAAAFY010000006.1"/>
</dbReference>
<evidence type="ECO:0000256" key="8">
    <source>
        <dbReference type="HAMAP-Rule" id="MF_00158"/>
    </source>
</evidence>
<comment type="pathway">
    <text evidence="1 8">Cofactor biosynthesis; (R)-pantothenate biosynthesis; (R)-pantothenate from (R)-pantoate and beta-alanine: step 1/1.</text>
</comment>
<dbReference type="InterPro" id="IPR014729">
    <property type="entry name" value="Rossmann-like_a/b/a_fold"/>
</dbReference>
<feature type="binding site" evidence="8">
    <location>
        <begin position="30"/>
        <end position="37"/>
    </location>
    <ligand>
        <name>ATP</name>
        <dbReference type="ChEBI" id="CHEBI:30616"/>
    </ligand>
</feature>
<evidence type="ECO:0000256" key="4">
    <source>
        <dbReference type="ARBA" id="ARBA00022655"/>
    </source>
</evidence>
<gene>
    <name evidence="8" type="primary">panC</name>
    <name evidence="9" type="ORF">LX66_4999</name>
</gene>
<dbReference type="NCBIfam" id="TIGR00018">
    <property type="entry name" value="panC"/>
    <property type="match status" value="1"/>
</dbReference>
<comment type="subcellular location">
    <subcellularLocation>
        <location evidence="8">Cytoplasm</location>
    </subcellularLocation>
</comment>
<dbReference type="Proteomes" id="UP000316778">
    <property type="component" value="Unassembled WGS sequence"/>
</dbReference>
<feature type="binding site" evidence="8">
    <location>
        <begin position="150"/>
        <end position="153"/>
    </location>
    <ligand>
        <name>ATP</name>
        <dbReference type="ChEBI" id="CHEBI:30616"/>
    </ligand>
</feature>
<dbReference type="PANTHER" id="PTHR21299:SF1">
    <property type="entry name" value="PANTOATE--BETA-ALANINE LIGASE"/>
    <property type="match status" value="1"/>
</dbReference>
<dbReference type="GO" id="GO:0005524">
    <property type="term" value="F:ATP binding"/>
    <property type="evidence" value="ECO:0007669"/>
    <property type="project" value="UniProtKB-KW"/>
</dbReference>
<feature type="binding site" evidence="8">
    <location>
        <begin position="187"/>
        <end position="190"/>
    </location>
    <ligand>
        <name>ATP</name>
        <dbReference type="ChEBI" id="CHEBI:30616"/>
    </ligand>
</feature>
<keyword evidence="4 8" id="KW-0566">Pantothenate biosynthesis</keyword>
<keyword evidence="10" id="KW-1185">Reference proteome</keyword>
<dbReference type="UniPathway" id="UPA00028">
    <property type="reaction ID" value="UER00005"/>
</dbReference>
<dbReference type="GO" id="GO:0015940">
    <property type="term" value="P:pantothenate biosynthetic process"/>
    <property type="evidence" value="ECO:0007669"/>
    <property type="project" value="UniProtKB-UniRule"/>
</dbReference>
<evidence type="ECO:0000313" key="10">
    <source>
        <dbReference type="Proteomes" id="UP000316778"/>
    </source>
</evidence>
<evidence type="ECO:0000256" key="2">
    <source>
        <dbReference type="ARBA" id="ARBA00009256"/>
    </source>
</evidence>
<dbReference type="HAMAP" id="MF_00158">
    <property type="entry name" value="PanC"/>
    <property type="match status" value="1"/>
</dbReference>
<comment type="catalytic activity">
    <reaction evidence="7 8">
        <text>(R)-pantoate + beta-alanine + ATP = (R)-pantothenate + AMP + diphosphate + H(+)</text>
        <dbReference type="Rhea" id="RHEA:10912"/>
        <dbReference type="ChEBI" id="CHEBI:15378"/>
        <dbReference type="ChEBI" id="CHEBI:15980"/>
        <dbReference type="ChEBI" id="CHEBI:29032"/>
        <dbReference type="ChEBI" id="CHEBI:30616"/>
        <dbReference type="ChEBI" id="CHEBI:33019"/>
        <dbReference type="ChEBI" id="CHEBI:57966"/>
        <dbReference type="ChEBI" id="CHEBI:456215"/>
        <dbReference type="EC" id="6.3.2.1"/>
    </reaction>
</comment>
<evidence type="ECO:0000256" key="5">
    <source>
        <dbReference type="ARBA" id="ARBA00022741"/>
    </source>
</evidence>
<dbReference type="AlphaFoldDB" id="A0A562SM59"/>
<comment type="miscellaneous">
    <text evidence="8">The reaction proceeds by a bi uni uni bi ping pong mechanism.</text>
</comment>
<evidence type="ECO:0000313" key="9">
    <source>
        <dbReference type="EMBL" id="TWI82427.1"/>
    </source>
</evidence>
<feature type="binding site" evidence="8">
    <location>
        <position position="156"/>
    </location>
    <ligand>
        <name>(R)-pantoate</name>
        <dbReference type="ChEBI" id="CHEBI:15980"/>
    </ligand>
</feature>
<protein>
    <recommendedName>
        <fullName evidence="8">Pantothenate synthetase</fullName>
        <shortName evidence="8">PS</shortName>
        <ecNumber evidence="8">6.3.2.1</ecNumber>
    </recommendedName>
    <alternativeName>
        <fullName evidence="8">Pantoate--beta-alanine ligase</fullName>
    </alternativeName>
    <alternativeName>
        <fullName evidence="8">Pantoate-activating enzyme</fullName>
    </alternativeName>
</protein>
<dbReference type="NCBIfam" id="TIGR00125">
    <property type="entry name" value="cyt_tran_rel"/>
    <property type="match status" value="1"/>
</dbReference>
<dbReference type="Gene3D" id="3.40.50.620">
    <property type="entry name" value="HUPs"/>
    <property type="match status" value="1"/>
</dbReference>
<comment type="caution">
    <text evidence="9">The sequence shown here is derived from an EMBL/GenBank/DDBJ whole genome shotgun (WGS) entry which is preliminary data.</text>
</comment>
<comment type="subunit">
    <text evidence="8">Homodimer.</text>
</comment>
<dbReference type="PANTHER" id="PTHR21299">
    <property type="entry name" value="CYTIDYLATE KINASE/PANTOATE-BETA-ALANINE LIGASE"/>
    <property type="match status" value="1"/>
</dbReference>
<dbReference type="GO" id="GO:0004592">
    <property type="term" value="F:pantoate-beta-alanine ligase activity"/>
    <property type="evidence" value="ECO:0007669"/>
    <property type="project" value="UniProtKB-UniRule"/>
</dbReference>
<feature type="active site" description="Proton donor" evidence="8">
    <location>
        <position position="37"/>
    </location>
</feature>
<keyword evidence="6 8" id="KW-0067">ATP-binding</keyword>
<proteinExistence type="inferred from homology"/>
<dbReference type="Gene3D" id="3.30.1300.10">
    <property type="entry name" value="Pantoate-beta-alanine ligase, C-terminal domain"/>
    <property type="match status" value="1"/>
</dbReference>
<dbReference type="InterPro" id="IPR004821">
    <property type="entry name" value="Cyt_trans-like"/>
</dbReference>